<evidence type="ECO:0000313" key="2">
    <source>
        <dbReference type="Proteomes" id="UP000539350"/>
    </source>
</evidence>
<organism evidence="1 2">
    <name type="scientific">Sediminihaliea albiluteola</name>
    <dbReference type="NCBI Taxonomy" id="2758564"/>
    <lineage>
        <taxon>Bacteria</taxon>
        <taxon>Pseudomonadati</taxon>
        <taxon>Pseudomonadota</taxon>
        <taxon>Gammaproteobacteria</taxon>
        <taxon>Cellvibrionales</taxon>
        <taxon>Halieaceae</taxon>
        <taxon>Sediminihaliea</taxon>
    </lineage>
</organism>
<dbReference type="Proteomes" id="UP000539350">
    <property type="component" value="Unassembled WGS sequence"/>
</dbReference>
<sequence>MKNYTSVQEVVKNSPELANEATLDGLADLIEKLAPLLQGRRLHNIVDLLAATSDVVEMADEEMVNKLMALYENAVGTAWSLGNTLRHASLLAGQEDEPPSLWQTLRRFSKDEDARRGLNVVVNVLTLLGKQASDAAQPMPED</sequence>
<name>A0A7W2TTW3_9GAMM</name>
<proteinExistence type="predicted"/>
<reference evidence="1 2" key="1">
    <citation type="submission" date="2020-07" db="EMBL/GenBank/DDBJ databases">
        <title>Halieaceae bacterium, F7430, whole genome shotgun sequencing project.</title>
        <authorList>
            <person name="Jiang S."/>
            <person name="Liu Z.W."/>
            <person name="Du Z.J."/>
        </authorList>
    </citation>
    <scope>NUCLEOTIDE SEQUENCE [LARGE SCALE GENOMIC DNA]</scope>
    <source>
        <strain evidence="1 2">F7430</strain>
    </source>
</reference>
<gene>
    <name evidence="1" type="ORF">H2508_01460</name>
</gene>
<protein>
    <submittedName>
        <fullName evidence="1">DUF1641 domain-containing protein</fullName>
    </submittedName>
</protein>
<accession>A0A7W2TTW3</accession>
<keyword evidence="2" id="KW-1185">Reference proteome</keyword>
<evidence type="ECO:0000313" key="1">
    <source>
        <dbReference type="EMBL" id="MBA6411775.1"/>
    </source>
</evidence>
<dbReference type="EMBL" id="JACFXU010000013">
    <property type="protein sequence ID" value="MBA6411775.1"/>
    <property type="molecule type" value="Genomic_DNA"/>
</dbReference>
<comment type="caution">
    <text evidence="1">The sequence shown here is derived from an EMBL/GenBank/DDBJ whole genome shotgun (WGS) entry which is preliminary data.</text>
</comment>
<dbReference type="AlphaFoldDB" id="A0A7W2TTW3"/>